<dbReference type="STRING" id="1109443.G4TWT5"/>
<protein>
    <submittedName>
        <fullName evidence="5">Related to SHP1-potential regulatory subunit for Glc7p</fullName>
    </submittedName>
</protein>
<comment type="caution">
    <text evidence="5">The sequence shown here is derived from an EMBL/GenBank/DDBJ whole genome shotgun (WGS) entry which is preliminary data.</text>
</comment>
<dbReference type="InterPro" id="IPR001012">
    <property type="entry name" value="UBX_dom"/>
</dbReference>
<dbReference type="SMART" id="SM00553">
    <property type="entry name" value="SEP"/>
    <property type="match status" value="1"/>
</dbReference>
<organism evidence="5 6">
    <name type="scientific">Serendipita indica (strain DSM 11827)</name>
    <name type="common">Root endophyte fungus</name>
    <name type="synonym">Piriformospora indica</name>
    <dbReference type="NCBI Taxonomy" id="1109443"/>
    <lineage>
        <taxon>Eukaryota</taxon>
        <taxon>Fungi</taxon>
        <taxon>Dikarya</taxon>
        <taxon>Basidiomycota</taxon>
        <taxon>Agaricomycotina</taxon>
        <taxon>Agaricomycetes</taxon>
        <taxon>Sebacinales</taxon>
        <taxon>Serendipitaceae</taxon>
        <taxon>Serendipita</taxon>
    </lineage>
</organism>
<keyword evidence="6" id="KW-1185">Reference proteome</keyword>
<dbReference type="EMBL" id="CAFZ01000520">
    <property type="protein sequence ID" value="CCA75778.1"/>
    <property type="molecule type" value="Genomic_DNA"/>
</dbReference>
<dbReference type="GO" id="GO:0000045">
    <property type="term" value="P:autophagosome assembly"/>
    <property type="evidence" value="ECO:0007669"/>
    <property type="project" value="TreeGrafter"/>
</dbReference>
<dbReference type="GO" id="GO:0043161">
    <property type="term" value="P:proteasome-mediated ubiquitin-dependent protein catabolic process"/>
    <property type="evidence" value="ECO:0007669"/>
    <property type="project" value="TreeGrafter"/>
</dbReference>
<dbReference type="GO" id="GO:0043130">
    <property type="term" value="F:ubiquitin binding"/>
    <property type="evidence" value="ECO:0007669"/>
    <property type="project" value="TreeGrafter"/>
</dbReference>
<dbReference type="PANTHER" id="PTHR23333:SF20">
    <property type="entry name" value="NSFL1 COFACTOR P47"/>
    <property type="match status" value="1"/>
</dbReference>
<feature type="compositionally biased region" description="Polar residues" evidence="2">
    <location>
        <begin position="142"/>
        <end position="157"/>
    </location>
</feature>
<feature type="region of interest" description="Disordered" evidence="2">
    <location>
        <begin position="230"/>
        <end position="263"/>
    </location>
</feature>
<name>G4TWT5_SERID</name>
<dbReference type="Pfam" id="PF08059">
    <property type="entry name" value="SEP"/>
    <property type="match status" value="1"/>
</dbReference>
<dbReference type="OMA" id="NKDHTDK"/>
<dbReference type="PROSITE" id="PS51399">
    <property type="entry name" value="SEP"/>
    <property type="match status" value="1"/>
</dbReference>
<dbReference type="AlphaFoldDB" id="G4TWT5"/>
<dbReference type="InParanoid" id="G4TWT5"/>
<dbReference type="GO" id="GO:0031468">
    <property type="term" value="P:nuclear membrane reassembly"/>
    <property type="evidence" value="ECO:0007669"/>
    <property type="project" value="TreeGrafter"/>
</dbReference>
<feature type="region of interest" description="Disordered" evidence="2">
    <location>
        <begin position="1"/>
        <end position="167"/>
    </location>
</feature>
<dbReference type="GO" id="GO:0005634">
    <property type="term" value="C:nucleus"/>
    <property type="evidence" value="ECO:0007669"/>
    <property type="project" value="TreeGrafter"/>
</dbReference>
<evidence type="ECO:0000313" key="6">
    <source>
        <dbReference type="Proteomes" id="UP000007148"/>
    </source>
</evidence>
<dbReference type="FunFam" id="3.10.20.90:FF:000179">
    <property type="entry name" value="Plant UBX domain-containing protein 4"/>
    <property type="match status" value="1"/>
</dbReference>
<dbReference type="InterPro" id="IPR029071">
    <property type="entry name" value="Ubiquitin-like_domsf"/>
</dbReference>
<dbReference type="GO" id="GO:0007030">
    <property type="term" value="P:Golgi organization"/>
    <property type="evidence" value="ECO:0007669"/>
    <property type="project" value="TreeGrafter"/>
</dbReference>
<feature type="domain" description="SEP" evidence="4">
    <location>
        <begin position="168"/>
        <end position="233"/>
    </location>
</feature>
<accession>G4TWT5</accession>
<evidence type="ECO:0000313" key="5">
    <source>
        <dbReference type="EMBL" id="CCA75778.1"/>
    </source>
</evidence>
<dbReference type="InterPro" id="IPR012989">
    <property type="entry name" value="SEP_domain"/>
</dbReference>
<feature type="compositionally biased region" description="Gly residues" evidence="2">
    <location>
        <begin position="8"/>
        <end position="17"/>
    </location>
</feature>
<sequence>MSGNIHTLGGGRSLGGDGDAEPLPAAWANRNTQPRIGRIGGPSSSTPARGGGGRVASLRDFANTPGGSSRGPRRDDDDEDGPQDFFAGGERSGLSVQNPAHGEARGGGGAANQVRDILRKAAEGSRSMANREPPRSSAFFGTGNTLGSDESESQTVPDPNARPDAEDTAIRNITFWRTGFTIQDGPLLLYSDPESAELLEAIQQGLAPPEALNVRVGQPVELRVAKRLDEDYVPPPPGPFAGSGNRLGSPVPPAAQPAAAAASTSTATASSSAAAPPSSFEVDLTAPMTSIQIRLADGTRIVSRMNLTHTIADIRNFINASRPGTSTRPYTIQTTLPVKVLDDETQTIEAAGLKNSVVVQRWL</sequence>
<evidence type="ECO:0000256" key="2">
    <source>
        <dbReference type="SAM" id="MobiDB-lite"/>
    </source>
</evidence>
<feature type="domain" description="UBX" evidence="3">
    <location>
        <begin position="284"/>
        <end position="361"/>
    </location>
</feature>
<dbReference type="InterPro" id="IPR036241">
    <property type="entry name" value="NSFL1C_SEP_dom_sf"/>
</dbReference>
<reference evidence="5 6" key="1">
    <citation type="journal article" date="2011" name="PLoS Pathog.">
        <title>Endophytic Life Strategies Decoded by Genome and Transcriptome Analyses of the Mutualistic Root Symbiont Piriformospora indica.</title>
        <authorList>
            <person name="Zuccaro A."/>
            <person name="Lahrmann U."/>
            <person name="Guldener U."/>
            <person name="Langen G."/>
            <person name="Pfiffi S."/>
            <person name="Biedenkopf D."/>
            <person name="Wong P."/>
            <person name="Samans B."/>
            <person name="Grimm C."/>
            <person name="Basiewicz M."/>
            <person name="Murat C."/>
            <person name="Martin F."/>
            <person name="Kogel K.H."/>
        </authorList>
    </citation>
    <scope>NUCLEOTIDE SEQUENCE [LARGE SCALE GENOMIC DNA]</scope>
    <source>
        <strain evidence="5 6">DSM 11827</strain>
    </source>
</reference>
<dbReference type="eggNOG" id="KOG2086">
    <property type="taxonomic scope" value="Eukaryota"/>
</dbReference>
<proteinExistence type="predicted"/>
<dbReference type="Pfam" id="PF00789">
    <property type="entry name" value="UBX"/>
    <property type="match status" value="1"/>
</dbReference>
<evidence type="ECO:0000256" key="1">
    <source>
        <dbReference type="ARBA" id="ARBA00022786"/>
    </source>
</evidence>
<dbReference type="PANTHER" id="PTHR23333">
    <property type="entry name" value="UBX DOMAIN CONTAINING PROTEIN"/>
    <property type="match status" value="1"/>
</dbReference>
<dbReference type="CDD" id="cd01770">
    <property type="entry name" value="UBX_UBXN2"/>
    <property type="match status" value="1"/>
</dbReference>
<dbReference type="HOGENOM" id="CLU_029402_4_1_1"/>
<gene>
    <name evidence="5" type="ORF">PIIN_09768</name>
</gene>
<evidence type="ECO:0000259" key="3">
    <source>
        <dbReference type="PROSITE" id="PS50033"/>
    </source>
</evidence>
<dbReference type="SUPFAM" id="SSF102848">
    <property type="entry name" value="NSFL1 (p97 ATPase) cofactor p47, SEP domain"/>
    <property type="match status" value="1"/>
</dbReference>
<dbReference type="SUPFAM" id="SSF54236">
    <property type="entry name" value="Ubiquitin-like"/>
    <property type="match status" value="1"/>
</dbReference>
<dbReference type="Proteomes" id="UP000007148">
    <property type="component" value="Unassembled WGS sequence"/>
</dbReference>
<dbReference type="Gene3D" id="3.30.420.210">
    <property type="entry name" value="SEP domain"/>
    <property type="match status" value="1"/>
</dbReference>
<dbReference type="GO" id="GO:0005829">
    <property type="term" value="C:cytosol"/>
    <property type="evidence" value="ECO:0007669"/>
    <property type="project" value="TreeGrafter"/>
</dbReference>
<evidence type="ECO:0000259" key="4">
    <source>
        <dbReference type="PROSITE" id="PS51399"/>
    </source>
</evidence>
<dbReference type="FunCoup" id="G4TWT5">
    <property type="interactions" value="585"/>
</dbReference>
<dbReference type="OrthoDB" id="25887at2759"/>
<dbReference type="Gene3D" id="3.10.20.90">
    <property type="entry name" value="Phosphatidylinositol 3-kinase Catalytic Subunit, Chain A, domain 1"/>
    <property type="match status" value="1"/>
</dbReference>
<dbReference type="SMART" id="SM00166">
    <property type="entry name" value="UBX"/>
    <property type="match status" value="1"/>
</dbReference>
<keyword evidence="1" id="KW-0833">Ubl conjugation pathway</keyword>
<dbReference type="PROSITE" id="PS50033">
    <property type="entry name" value="UBX"/>
    <property type="match status" value="1"/>
</dbReference>
<dbReference type="GO" id="GO:0061025">
    <property type="term" value="P:membrane fusion"/>
    <property type="evidence" value="ECO:0007669"/>
    <property type="project" value="TreeGrafter"/>
</dbReference>